<name>A0A427YXK7_9TREE</name>
<evidence type="ECO:0000256" key="2">
    <source>
        <dbReference type="SAM" id="Phobius"/>
    </source>
</evidence>
<dbReference type="EMBL" id="RSCD01000001">
    <property type="protein sequence ID" value="RSH95813.1"/>
    <property type="molecule type" value="Genomic_DNA"/>
</dbReference>
<reference evidence="3 4" key="1">
    <citation type="submission" date="2018-11" db="EMBL/GenBank/DDBJ databases">
        <title>Genome sequence of Saitozyma podzolica DSM 27192.</title>
        <authorList>
            <person name="Aliyu H."/>
            <person name="Gorte O."/>
            <person name="Ochsenreither K."/>
        </authorList>
    </citation>
    <scope>NUCLEOTIDE SEQUENCE [LARGE SCALE GENOMIC DNA]</scope>
    <source>
        <strain evidence="3 4">DSM 27192</strain>
    </source>
</reference>
<keyword evidence="4" id="KW-1185">Reference proteome</keyword>
<feature type="transmembrane region" description="Helical" evidence="2">
    <location>
        <begin position="37"/>
        <end position="55"/>
    </location>
</feature>
<gene>
    <name evidence="3" type="ORF">EHS25_000905</name>
</gene>
<dbReference type="AlphaFoldDB" id="A0A427YXK7"/>
<keyword evidence="2" id="KW-0472">Membrane</keyword>
<sequence>MAQGGVSASKRPTSDKPVTATEAAKPLPTEGRPAFKHHGAISVVVIAIVVGAVAYRKVFSLLSRGFAARSPPAVPALAQVINQKAFNVLGTVPPPSEAHGTSVSSLANARASYVEASLRPPCHPVTFIALQRDHLLIASR</sequence>
<accession>A0A427YXK7</accession>
<evidence type="ECO:0000313" key="4">
    <source>
        <dbReference type="Proteomes" id="UP000279259"/>
    </source>
</evidence>
<keyword evidence="2" id="KW-1133">Transmembrane helix</keyword>
<comment type="caution">
    <text evidence="3">The sequence shown here is derived from an EMBL/GenBank/DDBJ whole genome shotgun (WGS) entry which is preliminary data.</text>
</comment>
<feature type="region of interest" description="Disordered" evidence="1">
    <location>
        <begin position="1"/>
        <end position="31"/>
    </location>
</feature>
<dbReference type="Proteomes" id="UP000279259">
    <property type="component" value="Unassembled WGS sequence"/>
</dbReference>
<organism evidence="3 4">
    <name type="scientific">Saitozyma podzolica</name>
    <dbReference type="NCBI Taxonomy" id="1890683"/>
    <lineage>
        <taxon>Eukaryota</taxon>
        <taxon>Fungi</taxon>
        <taxon>Dikarya</taxon>
        <taxon>Basidiomycota</taxon>
        <taxon>Agaricomycotina</taxon>
        <taxon>Tremellomycetes</taxon>
        <taxon>Tremellales</taxon>
        <taxon>Trimorphomycetaceae</taxon>
        <taxon>Saitozyma</taxon>
    </lineage>
</organism>
<protein>
    <submittedName>
        <fullName evidence="3">Uncharacterized protein</fullName>
    </submittedName>
</protein>
<evidence type="ECO:0000313" key="3">
    <source>
        <dbReference type="EMBL" id="RSH95813.1"/>
    </source>
</evidence>
<proteinExistence type="predicted"/>
<keyword evidence="2" id="KW-0812">Transmembrane</keyword>
<evidence type="ECO:0000256" key="1">
    <source>
        <dbReference type="SAM" id="MobiDB-lite"/>
    </source>
</evidence>